<keyword evidence="2" id="KW-0472">Membrane</keyword>
<evidence type="ECO:0000313" key="5">
    <source>
        <dbReference type="EMBL" id="KAA6315046.1"/>
    </source>
</evidence>
<dbReference type="InterPro" id="IPR057601">
    <property type="entry name" value="Oar-like_b-barrel"/>
</dbReference>
<sequence length="185" mass="20944">VPYNGAVQSMLALVSRPTPIQSFMSVIEVGKKSGNHDWKIGFDEWYYSIDKFFTETAVFYQTVEPNPRLLYKQQRGGSGENLGLGDGYYNKNGGLEYHNGYEFKHALFAFDKWEVTKALTINAGIRLEAHIVRGGYINKSDKSFDGTLNSPKTKISDNWYDPALTINSVYNLTKSFGLLLDLNYN</sequence>
<dbReference type="GO" id="GO:0009279">
    <property type="term" value="C:cell outer membrane"/>
    <property type="evidence" value="ECO:0007669"/>
    <property type="project" value="UniProtKB-SubCell"/>
</dbReference>
<feature type="non-terminal residue" evidence="5">
    <location>
        <position position="1"/>
    </location>
</feature>
<dbReference type="AlphaFoldDB" id="A0A5J4PZI4"/>
<dbReference type="EMBL" id="SNRY01005404">
    <property type="protein sequence ID" value="KAA6315046.1"/>
    <property type="molecule type" value="Genomic_DNA"/>
</dbReference>
<organism evidence="5">
    <name type="scientific">termite gut metagenome</name>
    <dbReference type="NCBI Taxonomy" id="433724"/>
    <lineage>
        <taxon>unclassified sequences</taxon>
        <taxon>metagenomes</taxon>
        <taxon>organismal metagenomes</taxon>
    </lineage>
</organism>
<keyword evidence="3" id="KW-0998">Cell outer membrane</keyword>
<evidence type="ECO:0000256" key="3">
    <source>
        <dbReference type="ARBA" id="ARBA00023237"/>
    </source>
</evidence>
<protein>
    <recommendedName>
        <fullName evidence="4">TonB-dependent transporter Oar-like beta-barrel domain-containing protein</fullName>
    </recommendedName>
</protein>
<dbReference type="InterPro" id="IPR036942">
    <property type="entry name" value="Beta-barrel_TonB_sf"/>
</dbReference>
<proteinExistence type="predicted"/>
<name>A0A5J4PZI4_9ZZZZ</name>
<reference evidence="5" key="1">
    <citation type="submission" date="2019-03" db="EMBL/GenBank/DDBJ databases">
        <title>Single cell metagenomics reveals metabolic interactions within the superorganism composed of flagellate Streblomastix strix and complex community of Bacteroidetes bacteria on its surface.</title>
        <authorList>
            <person name="Treitli S.C."/>
            <person name="Kolisko M."/>
            <person name="Husnik F."/>
            <person name="Keeling P."/>
            <person name="Hampl V."/>
        </authorList>
    </citation>
    <scope>NUCLEOTIDE SEQUENCE</scope>
    <source>
        <strain evidence="5">STM</strain>
    </source>
</reference>
<accession>A0A5J4PZI4</accession>
<dbReference type="Pfam" id="PF25183">
    <property type="entry name" value="OMP_b-brl_4"/>
    <property type="match status" value="1"/>
</dbReference>
<comment type="caution">
    <text evidence="5">The sequence shown here is derived from an EMBL/GenBank/DDBJ whole genome shotgun (WGS) entry which is preliminary data.</text>
</comment>
<dbReference type="SUPFAM" id="SSF56935">
    <property type="entry name" value="Porins"/>
    <property type="match status" value="1"/>
</dbReference>
<evidence type="ECO:0000256" key="1">
    <source>
        <dbReference type="ARBA" id="ARBA00004442"/>
    </source>
</evidence>
<comment type="subcellular location">
    <subcellularLocation>
        <location evidence="1">Cell outer membrane</location>
    </subcellularLocation>
</comment>
<feature type="domain" description="TonB-dependent transporter Oar-like beta-barrel" evidence="4">
    <location>
        <begin position="31"/>
        <end position="135"/>
    </location>
</feature>
<gene>
    <name evidence="5" type="ORF">EZS27_034437</name>
</gene>
<evidence type="ECO:0000259" key="4">
    <source>
        <dbReference type="Pfam" id="PF25183"/>
    </source>
</evidence>
<dbReference type="Gene3D" id="2.40.170.20">
    <property type="entry name" value="TonB-dependent receptor, beta-barrel domain"/>
    <property type="match status" value="1"/>
</dbReference>
<evidence type="ECO:0000256" key="2">
    <source>
        <dbReference type="ARBA" id="ARBA00023136"/>
    </source>
</evidence>